<dbReference type="EC" id="3.1.26.4" evidence="3"/>
<accession>A0A6A6UZ50</accession>
<dbReference type="Pfam" id="PF01693">
    <property type="entry name" value="Cauli_VI"/>
    <property type="match status" value="1"/>
</dbReference>
<evidence type="ECO:0000256" key="5">
    <source>
        <dbReference type="ARBA" id="ARBA00022723"/>
    </source>
</evidence>
<dbReference type="GO" id="GO:0046872">
    <property type="term" value="F:metal ion binding"/>
    <property type="evidence" value="ECO:0007669"/>
    <property type="project" value="UniProtKB-KW"/>
</dbReference>
<dbReference type="SUPFAM" id="SSF55658">
    <property type="entry name" value="L9 N-domain-like"/>
    <property type="match status" value="1"/>
</dbReference>
<name>A0A6A6UZ50_9PLEO</name>
<feature type="domain" description="Ribonuclease H1 N-terminal" evidence="10">
    <location>
        <begin position="21"/>
        <end position="64"/>
    </location>
</feature>
<comment type="similarity">
    <text evidence="2">Belongs to the RNase H family.</text>
</comment>
<dbReference type="Gene3D" id="3.40.970.10">
    <property type="entry name" value="Ribonuclease H1, N-terminal domain"/>
    <property type="match status" value="1"/>
</dbReference>
<proteinExistence type="inferred from homology"/>
<keyword evidence="8" id="KW-0460">Magnesium</keyword>
<comment type="cofactor">
    <cofactor evidence="1">
        <name>Mg(2+)</name>
        <dbReference type="ChEBI" id="CHEBI:18420"/>
    </cofactor>
</comment>
<evidence type="ECO:0000259" key="10">
    <source>
        <dbReference type="Pfam" id="PF01693"/>
    </source>
</evidence>
<dbReference type="OrthoDB" id="3798049at2759"/>
<evidence type="ECO:0000313" key="12">
    <source>
        <dbReference type="Proteomes" id="UP000799440"/>
    </source>
</evidence>
<dbReference type="InterPro" id="IPR037056">
    <property type="entry name" value="RNase_H1_N_sf"/>
</dbReference>
<dbReference type="GO" id="GO:0004523">
    <property type="term" value="F:RNA-DNA hybrid ribonuclease activity"/>
    <property type="evidence" value="ECO:0007669"/>
    <property type="project" value="UniProtKB-EC"/>
</dbReference>
<evidence type="ECO:0000313" key="11">
    <source>
        <dbReference type="EMBL" id="KAF2743455.1"/>
    </source>
</evidence>
<feature type="compositionally biased region" description="Polar residues" evidence="9">
    <location>
        <begin position="1"/>
        <end position="10"/>
    </location>
</feature>
<keyword evidence="5" id="KW-0479">Metal-binding</keyword>
<keyword evidence="4" id="KW-0540">Nuclease</keyword>
<dbReference type="FunFam" id="3.40.970.10:FF:000001">
    <property type="entry name" value="Ribonuclease H1"/>
    <property type="match status" value="1"/>
</dbReference>
<evidence type="ECO:0000256" key="7">
    <source>
        <dbReference type="ARBA" id="ARBA00022801"/>
    </source>
</evidence>
<keyword evidence="7" id="KW-0378">Hydrolase</keyword>
<evidence type="ECO:0000256" key="4">
    <source>
        <dbReference type="ARBA" id="ARBA00022722"/>
    </source>
</evidence>
<evidence type="ECO:0000256" key="3">
    <source>
        <dbReference type="ARBA" id="ARBA00012180"/>
    </source>
</evidence>
<dbReference type="Proteomes" id="UP000799440">
    <property type="component" value="Unassembled WGS sequence"/>
</dbReference>
<gene>
    <name evidence="11" type="ORF">M011DRAFT_221751</name>
</gene>
<feature type="region of interest" description="Disordered" evidence="9">
    <location>
        <begin position="1"/>
        <end position="20"/>
    </location>
</feature>
<dbReference type="InterPro" id="IPR009027">
    <property type="entry name" value="Ribosomal_bL9/RNase_H1_N"/>
</dbReference>
<evidence type="ECO:0000256" key="6">
    <source>
        <dbReference type="ARBA" id="ARBA00022759"/>
    </source>
</evidence>
<dbReference type="InterPro" id="IPR011320">
    <property type="entry name" value="RNase_H1_N"/>
</dbReference>
<organism evidence="11 12">
    <name type="scientific">Sporormia fimetaria CBS 119925</name>
    <dbReference type="NCBI Taxonomy" id="1340428"/>
    <lineage>
        <taxon>Eukaryota</taxon>
        <taxon>Fungi</taxon>
        <taxon>Dikarya</taxon>
        <taxon>Ascomycota</taxon>
        <taxon>Pezizomycotina</taxon>
        <taxon>Dothideomycetes</taxon>
        <taxon>Pleosporomycetidae</taxon>
        <taxon>Pleosporales</taxon>
        <taxon>Sporormiaceae</taxon>
        <taxon>Sporormia</taxon>
    </lineage>
</organism>
<evidence type="ECO:0000256" key="2">
    <source>
        <dbReference type="ARBA" id="ARBA00005300"/>
    </source>
</evidence>
<reference evidence="11" key="1">
    <citation type="journal article" date="2020" name="Stud. Mycol.">
        <title>101 Dothideomycetes genomes: a test case for predicting lifestyles and emergence of pathogens.</title>
        <authorList>
            <person name="Haridas S."/>
            <person name="Albert R."/>
            <person name="Binder M."/>
            <person name="Bloem J."/>
            <person name="Labutti K."/>
            <person name="Salamov A."/>
            <person name="Andreopoulos B."/>
            <person name="Baker S."/>
            <person name="Barry K."/>
            <person name="Bills G."/>
            <person name="Bluhm B."/>
            <person name="Cannon C."/>
            <person name="Castanera R."/>
            <person name="Culley D."/>
            <person name="Daum C."/>
            <person name="Ezra D."/>
            <person name="Gonzalez J."/>
            <person name="Henrissat B."/>
            <person name="Kuo A."/>
            <person name="Liang C."/>
            <person name="Lipzen A."/>
            <person name="Lutzoni F."/>
            <person name="Magnuson J."/>
            <person name="Mondo S."/>
            <person name="Nolan M."/>
            <person name="Ohm R."/>
            <person name="Pangilinan J."/>
            <person name="Park H.-J."/>
            <person name="Ramirez L."/>
            <person name="Alfaro M."/>
            <person name="Sun H."/>
            <person name="Tritt A."/>
            <person name="Yoshinaga Y."/>
            <person name="Zwiers L.-H."/>
            <person name="Turgeon B."/>
            <person name="Goodwin S."/>
            <person name="Spatafora J."/>
            <person name="Crous P."/>
            <person name="Grigoriev I."/>
        </authorList>
    </citation>
    <scope>NUCLEOTIDE SEQUENCE</scope>
    <source>
        <strain evidence="11">CBS 119925</strain>
    </source>
</reference>
<evidence type="ECO:0000256" key="8">
    <source>
        <dbReference type="ARBA" id="ARBA00022842"/>
    </source>
</evidence>
<dbReference type="AlphaFoldDB" id="A0A6A6UZ50"/>
<keyword evidence="12" id="KW-1185">Reference proteome</keyword>
<protein>
    <recommendedName>
        <fullName evidence="3">ribonuclease H</fullName>
        <ecNumber evidence="3">3.1.26.4</ecNumber>
    </recommendedName>
</protein>
<evidence type="ECO:0000256" key="1">
    <source>
        <dbReference type="ARBA" id="ARBA00001946"/>
    </source>
</evidence>
<dbReference type="EMBL" id="MU006597">
    <property type="protein sequence ID" value="KAF2743455.1"/>
    <property type="molecule type" value="Genomic_DNA"/>
</dbReference>
<keyword evidence="6" id="KW-0255">Endonuclease</keyword>
<evidence type="ECO:0000256" key="9">
    <source>
        <dbReference type="SAM" id="MobiDB-lite"/>
    </source>
</evidence>
<sequence>MSSHNQSTQGPAPKMKATKPKFYAVSRGRIPGIYTTWDEAKQQVEGFSNALHQSFRTEVEAEAYISENRVTGLDQEATGDSAGVYGGEERGGYCVC</sequence>